<dbReference type="FunFam" id="2.60.120.260:FF:000062">
    <property type="entry name" value="Galactose-binding protein isoform 3"/>
    <property type="match status" value="1"/>
</dbReference>
<feature type="transmembrane region" description="Helical" evidence="11">
    <location>
        <begin position="632"/>
        <end position="653"/>
    </location>
</feature>
<comment type="function">
    <text evidence="9">Encodes a member of the mid-SUN subfamily of SUN-domain proteins that is localized to both the nuclear envelope and the ER. It is involved in early seed development and nuclear morphology. [TAIR].</text>
</comment>
<keyword evidence="8" id="KW-0539">Nucleus</keyword>
<dbReference type="InterPro" id="IPR045120">
    <property type="entry name" value="Suco/Slp1-like"/>
</dbReference>
<dbReference type="FunCoup" id="A0A068UTD7">
    <property type="interactions" value="244"/>
</dbReference>
<evidence type="ECO:0000256" key="8">
    <source>
        <dbReference type="ARBA" id="ARBA00023242"/>
    </source>
</evidence>
<sequence length="655" mass="74400">MQRSRRALLQRRALERAICGRNRLCKVSVSVSVSVSAVVVLWGLVFFLNIWFGQSDNYKDGSTDFPVSVRIWDGDKREPDVGQSSASPDGRSSLTETPSVDSTEASCSEAGGTENVNGKLEDLSNDASPDSRFQEQGLGGKSDIATTSVREDSISDRFSLAVPLGLDEFKNRAISSRSRYMSSHAGSIKHRVEPGGAEHNYASSSKGAKVLASNKDAYGASNILSKDKDKYLRNPCSAEEKFVVIELSEETLVDTVEIANFEHHSSNLKEFELLGSQVYPTDTWTKLGNFTAGNTKHAHSFVLPEPKWVRYLKLNLLSHYGSEFYCTLSVFEVYGMDAVERMLEDLISVQDKVIVSDESLSRETHMPHRPVPAEGDSYHNIDSEVEPELAVGHSDTKRVVTTIDVPDPVEEIRQHQVNRMPGDSVLKILMQKVRTLDLNLSVLERYLEELNFRYNKIFREFDREMGEKNVLLENIKSDIRSLQDSKEAMSKEVNDLVAWKSFVSMQLDDIVRSNAVLRWLSFLQSGYFVCTYMVLWLVVFVMQTESERFEWFSRKHWELNHLYAFFTLCQWCCAQLLRLLLEVEKVRRNQVHMENKGIVIFLVCLTFGFFALVRLFVDMALSMYRSQNSGKFWSLGSSWFLLLLSCSITIIILSL</sequence>
<proteinExistence type="predicted"/>
<dbReference type="OMA" id="MENKFIA"/>
<evidence type="ECO:0000256" key="6">
    <source>
        <dbReference type="ARBA" id="ARBA00023054"/>
    </source>
</evidence>
<dbReference type="PROSITE" id="PS51469">
    <property type="entry name" value="SUN"/>
    <property type="match status" value="1"/>
</dbReference>
<evidence type="ECO:0000256" key="3">
    <source>
        <dbReference type="ARBA" id="ARBA00022692"/>
    </source>
</evidence>
<keyword evidence="14" id="KW-1185">Reference proteome</keyword>
<dbReference type="STRING" id="49390.A0A068UTD7"/>
<dbReference type="InParanoid" id="A0A068UTD7"/>
<dbReference type="PANTHER" id="PTHR12953">
    <property type="entry name" value="MEMBRANE PROTEIN CH1 RELATED"/>
    <property type="match status" value="1"/>
</dbReference>
<dbReference type="SUPFAM" id="SSF49785">
    <property type="entry name" value="Galactose-binding domain-like"/>
    <property type="match status" value="1"/>
</dbReference>
<dbReference type="GO" id="GO:0005789">
    <property type="term" value="C:endoplasmic reticulum membrane"/>
    <property type="evidence" value="ECO:0007669"/>
    <property type="project" value="UniProtKB-SubCell"/>
</dbReference>
<feature type="compositionally biased region" description="Polar residues" evidence="10">
    <location>
        <begin position="82"/>
        <end position="106"/>
    </location>
</feature>
<feature type="transmembrane region" description="Helical" evidence="11">
    <location>
        <begin position="597"/>
        <end position="620"/>
    </location>
</feature>
<feature type="transmembrane region" description="Helical" evidence="11">
    <location>
        <begin position="519"/>
        <end position="541"/>
    </location>
</feature>
<dbReference type="EMBL" id="HG739139">
    <property type="protein sequence ID" value="CDP11519.1"/>
    <property type="molecule type" value="Genomic_DNA"/>
</dbReference>
<dbReference type="GO" id="GO:0034975">
    <property type="term" value="P:protein folding in endoplasmic reticulum"/>
    <property type="evidence" value="ECO:0007669"/>
    <property type="project" value="TreeGrafter"/>
</dbReference>
<feature type="region of interest" description="Disordered" evidence="10">
    <location>
        <begin position="76"/>
        <end position="145"/>
    </location>
</feature>
<dbReference type="Pfam" id="PF07738">
    <property type="entry name" value="Sad1_UNC"/>
    <property type="match status" value="1"/>
</dbReference>
<organism evidence="13 14">
    <name type="scientific">Coffea canephora</name>
    <name type="common">Robusta coffee</name>
    <dbReference type="NCBI Taxonomy" id="49390"/>
    <lineage>
        <taxon>Eukaryota</taxon>
        <taxon>Viridiplantae</taxon>
        <taxon>Streptophyta</taxon>
        <taxon>Embryophyta</taxon>
        <taxon>Tracheophyta</taxon>
        <taxon>Spermatophyta</taxon>
        <taxon>Magnoliopsida</taxon>
        <taxon>eudicotyledons</taxon>
        <taxon>Gunneridae</taxon>
        <taxon>Pentapetalae</taxon>
        <taxon>asterids</taxon>
        <taxon>lamiids</taxon>
        <taxon>Gentianales</taxon>
        <taxon>Rubiaceae</taxon>
        <taxon>Ixoroideae</taxon>
        <taxon>Gardenieae complex</taxon>
        <taxon>Bertiereae - Coffeeae clade</taxon>
        <taxon>Coffeeae</taxon>
        <taxon>Coffea</taxon>
    </lineage>
</organism>
<protein>
    <recommendedName>
        <fullName evidence="12">SUN domain-containing protein</fullName>
    </recommendedName>
</protein>
<dbReference type="GO" id="GO:0031965">
    <property type="term" value="C:nuclear membrane"/>
    <property type="evidence" value="ECO:0007669"/>
    <property type="project" value="UniProtKB-SubCell"/>
</dbReference>
<accession>A0A068UTD7</accession>
<evidence type="ECO:0000259" key="12">
    <source>
        <dbReference type="PROSITE" id="PS51469"/>
    </source>
</evidence>
<evidence type="ECO:0000256" key="9">
    <source>
        <dbReference type="ARBA" id="ARBA00054046"/>
    </source>
</evidence>
<dbReference type="InterPro" id="IPR008979">
    <property type="entry name" value="Galactose-bd-like_sf"/>
</dbReference>
<dbReference type="Gene3D" id="2.60.120.260">
    <property type="entry name" value="Galactose-binding domain-like"/>
    <property type="match status" value="1"/>
</dbReference>
<feature type="domain" description="SUN" evidence="12">
    <location>
        <begin position="174"/>
        <end position="338"/>
    </location>
</feature>
<evidence type="ECO:0000256" key="7">
    <source>
        <dbReference type="ARBA" id="ARBA00023136"/>
    </source>
</evidence>
<feature type="transmembrane region" description="Helical" evidence="11">
    <location>
        <begin position="31"/>
        <end position="52"/>
    </location>
</feature>
<evidence type="ECO:0000256" key="4">
    <source>
        <dbReference type="ARBA" id="ARBA00022824"/>
    </source>
</evidence>
<dbReference type="PhylomeDB" id="A0A068UTD7"/>
<evidence type="ECO:0000256" key="10">
    <source>
        <dbReference type="SAM" id="MobiDB-lite"/>
    </source>
</evidence>
<comment type="subcellular location">
    <subcellularLocation>
        <location evidence="2">Endoplasmic reticulum membrane</location>
        <topology evidence="2">Multi-pass membrane protein</topology>
    </subcellularLocation>
    <subcellularLocation>
        <location evidence="1">Nucleus membrane</location>
        <topology evidence="1">Multi-pass membrane protein</topology>
    </subcellularLocation>
</comment>
<gene>
    <name evidence="13" type="ORF">GSCOC_T00033812001</name>
</gene>
<keyword evidence="3 11" id="KW-0812">Transmembrane</keyword>
<evidence type="ECO:0000256" key="2">
    <source>
        <dbReference type="ARBA" id="ARBA00004477"/>
    </source>
</evidence>
<evidence type="ECO:0000256" key="1">
    <source>
        <dbReference type="ARBA" id="ARBA00004232"/>
    </source>
</evidence>
<dbReference type="Proteomes" id="UP000295252">
    <property type="component" value="Chromosome II"/>
</dbReference>
<dbReference type="InterPro" id="IPR012919">
    <property type="entry name" value="SUN_dom"/>
</dbReference>
<dbReference type="Gramene" id="CDP11519">
    <property type="protein sequence ID" value="CDP11519"/>
    <property type="gene ID" value="GSCOC_T00033812001"/>
</dbReference>
<dbReference type="OrthoDB" id="266334at2759"/>
<keyword evidence="7 11" id="KW-0472">Membrane</keyword>
<keyword evidence="6" id="KW-0175">Coiled coil</keyword>
<dbReference type="PANTHER" id="PTHR12953:SF0">
    <property type="entry name" value="SUN DOMAIN-CONTAINING OSSIFICATION FACTOR"/>
    <property type="match status" value="1"/>
</dbReference>
<dbReference type="AlphaFoldDB" id="A0A068UTD7"/>
<evidence type="ECO:0000256" key="5">
    <source>
        <dbReference type="ARBA" id="ARBA00022989"/>
    </source>
</evidence>
<keyword evidence="5 11" id="KW-1133">Transmembrane helix</keyword>
<evidence type="ECO:0000313" key="13">
    <source>
        <dbReference type="EMBL" id="CDP11519.1"/>
    </source>
</evidence>
<evidence type="ECO:0000313" key="14">
    <source>
        <dbReference type="Proteomes" id="UP000295252"/>
    </source>
</evidence>
<name>A0A068UTD7_COFCA</name>
<evidence type="ECO:0000256" key="11">
    <source>
        <dbReference type="SAM" id="Phobius"/>
    </source>
</evidence>
<keyword evidence="4" id="KW-0256">Endoplasmic reticulum</keyword>
<reference evidence="14" key="1">
    <citation type="journal article" date="2014" name="Science">
        <title>The coffee genome provides insight into the convergent evolution of caffeine biosynthesis.</title>
        <authorList>
            <person name="Denoeud F."/>
            <person name="Carretero-Paulet L."/>
            <person name="Dereeper A."/>
            <person name="Droc G."/>
            <person name="Guyot R."/>
            <person name="Pietrella M."/>
            <person name="Zheng C."/>
            <person name="Alberti A."/>
            <person name="Anthony F."/>
            <person name="Aprea G."/>
            <person name="Aury J.M."/>
            <person name="Bento P."/>
            <person name="Bernard M."/>
            <person name="Bocs S."/>
            <person name="Campa C."/>
            <person name="Cenci A."/>
            <person name="Combes M.C."/>
            <person name="Crouzillat D."/>
            <person name="Da Silva C."/>
            <person name="Daddiego L."/>
            <person name="De Bellis F."/>
            <person name="Dussert S."/>
            <person name="Garsmeur O."/>
            <person name="Gayraud T."/>
            <person name="Guignon V."/>
            <person name="Jahn K."/>
            <person name="Jamilloux V."/>
            <person name="Joet T."/>
            <person name="Labadie K."/>
            <person name="Lan T."/>
            <person name="Leclercq J."/>
            <person name="Lepelley M."/>
            <person name="Leroy T."/>
            <person name="Li L.T."/>
            <person name="Librado P."/>
            <person name="Lopez L."/>
            <person name="Munoz A."/>
            <person name="Noel B."/>
            <person name="Pallavicini A."/>
            <person name="Perrotta G."/>
            <person name="Poncet V."/>
            <person name="Pot D."/>
            <person name="Priyono X."/>
            <person name="Rigoreau M."/>
            <person name="Rouard M."/>
            <person name="Rozas J."/>
            <person name="Tranchant-Dubreuil C."/>
            <person name="VanBuren R."/>
            <person name="Zhang Q."/>
            <person name="Andrade A.C."/>
            <person name="Argout X."/>
            <person name="Bertrand B."/>
            <person name="de Kochko A."/>
            <person name="Graziosi G."/>
            <person name="Henry R.J."/>
            <person name="Jayarama X."/>
            <person name="Ming R."/>
            <person name="Nagai C."/>
            <person name="Rounsley S."/>
            <person name="Sankoff D."/>
            <person name="Giuliano G."/>
            <person name="Albert V.A."/>
            <person name="Wincker P."/>
            <person name="Lashermes P."/>
        </authorList>
    </citation>
    <scope>NUCLEOTIDE SEQUENCE [LARGE SCALE GENOMIC DNA]</scope>
    <source>
        <strain evidence="14">cv. DH200-94</strain>
    </source>
</reference>